<dbReference type="InterPro" id="IPR001584">
    <property type="entry name" value="Integrase_cat-core"/>
</dbReference>
<dbReference type="InterPro" id="IPR012337">
    <property type="entry name" value="RNaseH-like_sf"/>
</dbReference>
<organism evidence="7 8">
    <name type="scientific">Esox lucius</name>
    <name type="common">Northern pike</name>
    <dbReference type="NCBI Taxonomy" id="8010"/>
    <lineage>
        <taxon>Eukaryota</taxon>
        <taxon>Metazoa</taxon>
        <taxon>Chordata</taxon>
        <taxon>Craniata</taxon>
        <taxon>Vertebrata</taxon>
        <taxon>Euteleostomi</taxon>
        <taxon>Actinopterygii</taxon>
        <taxon>Neopterygii</taxon>
        <taxon>Teleostei</taxon>
        <taxon>Protacanthopterygii</taxon>
        <taxon>Esociformes</taxon>
        <taxon>Esocidae</taxon>
        <taxon>Esox</taxon>
    </lineage>
</organism>
<dbReference type="Gene3D" id="3.30.420.10">
    <property type="entry name" value="Ribonuclease H-like superfamily/Ribonuclease H"/>
    <property type="match status" value="1"/>
</dbReference>
<feature type="domain" description="Reverse transcriptase" evidence="5">
    <location>
        <begin position="89"/>
        <end position="268"/>
    </location>
</feature>
<evidence type="ECO:0000256" key="1">
    <source>
        <dbReference type="ARBA" id="ARBA00010879"/>
    </source>
</evidence>
<feature type="region of interest" description="Disordered" evidence="4">
    <location>
        <begin position="670"/>
        <end position="694"/>
    </location>
</feature>
<dbReference type="PROSITE" id="PS50878">
    <property type="entry name" value="RT_POL"/>
    <property type="match status" value="1"/>
</dbReference>
<dbReference type="CDD" id="cd09274">
    <property type="entry name" value="RNase_HI_RT_Ty3"/>
    <property type="match status" value="1"/>
</dbReference>
<dbReference type="InterPro" id="IPR036397">
    <property type="entry name" value="RNaseH_sf"/>
</dbReference>
<dbReference type="SUPFAM" id="SSF53098">
    <property type="entry name" value="Ribonuclease H-like"/>
    <property type="match status" value="1"/>
</dbReference>
<comment type="similarity">
    <text evidence="1">Belongs to the beta type-B retroviral polymerase family. HERV class-II K(HML-2) pol subfamily.</text>
</comment>
<reference evidence="7 8" key="1">
    <citation type="submission" date="2020-02" db="EMBL/GenBank/DDBJ databases">
        <title>Esox lucius (northern pike) genome, fEsoLuc1, primary haplotype.</title>
        <authorList>
            <person name="Myers G."/>
            <person name="Karagic N."/>
            <person name="Meyer A."/>
            <person name="Pippel M."/>
            <person name="Reichard M."/>
            <person name="Winkler S."/>
            <person name="Tracey A."/>
            <person name="Sims Y."/>
            <person name="Howe K."/>
            <person name="Rhie A."/>
            <person name="Formenti G."/>
            <person name="Durbin R."/>
            <person name="Fedrigo O."/>
            <person name="Jarvis E.D."/>
        </authorList>
    </citation>
    <scope>NUCLEOTIDE SEQUENCE [LARGE SCALE GENOMIC DNA]</scope>
</reference>
<dbReference type="GO" id="GO:0015074">
    <property type="term" value="P:DNA integration"/>
    <property type="evidence" value="ECO:0007669"/>
    <property type="project" value="InterPro"/>
</dbReference>
<dbReference type="PROSITE" id="PS50994">
    <property type="entry name" value="INTEGRASE"/>
    <property type="match status" value="1"/>
</dbReference>
<reference evidence="7" key="2">
    <citation type="submission" date="2025-08" db="UniProtKB">
        <authorList>
            <consortium name="Ensembl"/>
        </authorList>
    </citation>
    <scope>IDENTIFICATION</scope>
</reference>
<dbReference type="Ensembl" id="ENSELUT00000108247.1">
    <property type="protein sequence ID" value="ENSELUP00000080742.1"/>
    <property type="gene ID" value="ENSELUG00000038967.1"/>
</dbReference>
<sequence>MTCLSRCLSVPCRATSVESAMTSTTPEPPPAYSQFRQVFSEEKASELPPHRPWDCAIELIEGAPLPRGRVYPLSVPETEAMNTYIDESLRQGAIRPSTSPAASSFFFIGKKDGGLRPCIDYRGLNAVTIKNRYPLPLISAALEQIGQASIFTKLDLRSAYHLVRIRKGDEWKTAFITQRGHYEYRVMPFGLTNAPAVFQAFMNDIFRDMIDRFVIIYLDDILIYSGNLTEHIGHVRQVLQRLQQHRLYVKLEKSVFHVSQVAFLGSVLSPGCVQMDESKVSAVRQWPPPKTVKEMQRFLGFANYYRRFIRNFSTIAAPLTALTSQKTRTLCWTDAAKAAFDKLKDLFTSAPILHQPDSQLPFVVEVDASETGVGAILSQRVGTPPKLRPCAFYSKKLTPAQRNYDVGNRELLAIKLALEEWRQWLEGALHPFLVLTDHRNLEYLQSAKRLNPRQARWSLFFNLFRFSVSYVPGKKNAKADSLSRLFEQPTCPPSPETILPSTCRVGPIRWDIQDTIEEALLTYRTPTELADLIFQQVFRQFGIPEDIVSDRGPQFITRVWRAFCDQLGVSVSLSSGYHPETNGQTERLNQDIGKYLRQQCHKQPHDWSRFLPWVEYAQNSLIHSSLRLTPFQCVFGYQPPLFPWDTEPGPVPAVDEWFRRSARVWETAHRHLQQASSAQKTYADRRRRPSPLYH</sequence>
<proteinExistence type="inferred from homology"/>
<evidence type="ECO:0000313" key="7">
    <source>
        <dbReference type="Ensembl" id="ENSELUP00000080742.1"/>
    </source>
</evidence>
<dbReference type="GeneTree" id="ENSGT00940000168677"/>
<dbReference type="InterPro" id="IPR000477">
    <property type="entry name" value="RT_dom"/>
</dbReference>
<dbReference type="CDD" id="cd01647">
    <property type="entry name" value="RT_LTR"/>
    <property type="match status" value="1"/>
</dbReference>
<dbReference type="AlphaFoldDB" id="A0AAY5K2N8"/>
<evidence type="ECO:0000259" key="6">
    <source>
        <dbReference type="PROSITE" id="PS50994"/>
    </source>
</evidence>
<dbReference type="InterPro" id="IPR050951">
    <property type="entry name" value="Retrovirus_Pol_polyprotein"/>
</dbReference>
<dbReference type="GO" id="GO:0004523">
    <property type="term" value="F:RNA-DNA hybrid ribonuclease activity"/>
    <property type="evidence" value="ECO:0007669"/>
    <property type="project" value="UniProtKB-EC"/>
</dbReference>
<dbReference type="InterPro" id="IPR043128">
    <property type="entry name" value="Rev_trsase/Diguanyl_cyclase"/>
</dbReference>
<dbReference type="Gene3D" id="3.30.70.270">
    <property type="match status" value="2"/>
</dbReference>
<dbReference type="PANTHER" id="PTHR37984">
    <property type="entry name" value="PROTEIN CBG26694"/>
    <property type="match status" value="1"/>
</dbReference>
<feature type="domain" description="Integrase catalytic" evidence="6">
    <location>
        <begin position="468"/>
        <end position="638"/>
    </location>
</feature>
<dbReference type="InterPro" id="IPR041577">
    <property type="entry name" value="RT_RNaseH_2"/>
</dbReference>
<dbReference type="InterPro" id="IPR043502">
    <property type="entry name" value="DNA/RNA_pol_sf"/>
</dbReference>
<keyword evidence="3" id="KW-0511">Multifunctional enzyme</keyword>
<gene>
    <name evidence="7" type="primary">HSPA12B</name>
</gene>
<dbReference type="Pfam" id="PF00078">
    <property type="entry name" value="RVT_1"/>
    <property type="match status" value="1"/>
</dbReference>
<evidence type="ECO:0000256" key="3">
    <source>
        <dbReference type="ARBA" id="ARBA00023268"/>
    </source>
</evidence>
<evidence type="ECO:0000259" key="5">
    <source>
        <dbReference type="PROSITE" id="PS50878"/>
    </source>
</evidence>
<name>A0AAY5K2N8_ESOLU</name>
<protein>
    <recommendedName>
        <fullName evidence="2">ribonuclease H</fullName>
        <ecNumber evidence="2">3.1.26.4</ecNumber>
    </recommendedName>
</protein>
<dbReference type="PANTHER" id="PTHR37984:SF5">
    <property type="entry name" value="PROTEIN NYNRIN-LIKE"/>
    <property type="match status" value="1"/>
</dbReference>
<feature type="compositionally biased region" description="Basic residues" evidence="4">
    <location>
        <begin position="685"/>
        <end position="694"/>
    </location>
</feature>
<evidence type="ECO:0000256" key="2">
    <source>
        <dbReference type="ARBA" id="ARBA00012180"/>
    </source>
</evidence>
<accession>A0AAY5K2N8</accession>
<evidence type="ECO:0000256" key="4">
    <source>
        <dbReference type="SAM" id="MobiDB-lite"/>
    </source>
</evidence>
<dbReference type="Gene3D" id="3.10.10.10">
    <property type="entry name" value="HIV Type 1 Reverse Transcriptase, subunit A, domain 1"/>
    <property type="match status" value="1"/>
</dbReference>
<dbReference type="SUPFAM" id="SSF56672">
    <property type="entry name" value="DNA/RNA polymerases"/>
    <property type="match status" value="1"/>
</dbReference>
<dbReference type="Proteomes" id="UP000265140">
    <property type="component" value="Chromosome 23"/>
</dbReference>
<dbReference type="FunFam" id="3.10.20.370:FF:000003">
    <property type="entry name" value="Transposon Tf2-6 polyprotein"/>
    <property type="match status" value="1"/>
</dbReference>
<reference evidence="7" key="3">
    <citation type="submission" date="2025-09" db="UniProtKB">
        <authorList>
            <consortium name="Ensembl"/>
        </authorList>
    </citation>
    <scope>IDENTIFICATION</scope>
</reference>
<dbReference type="EC" id="3.1.26.4" evidence="2"/>
<dbReference type="GO" id="GO:0003676">
    <property type="term" value="F:nucleic acid binding"/>
    <property type="evidence" value="ECO:0007669"/>
    <property type="project" value="InterPro"/>
</dbReference>
<keyword evidence="8" id="KW-1185">Reference proteome</keyword>
<evidence type="ECO:0000313" key="8">
    <source>
        <dbReference type="Proteomes" id="UP000265140"/>
    </source>
</evidence>
<dbReference type="Pfam" id="PF17919">
    <property type="entry name" value="RT_RNaseH_2"/>
    <property type="match status" value="1"/>
</dbReference>
<dbReference type="FunFam" id="3.30.70.270:FF:000020">
    <property type="entry name" value="Transposon Tf2-6 polyprotein-like Protein"/>
    <property type="match status" value="1"/>
</dbReference>